<dbReference type="CDD" id="cd06660">
    <property type="entry name" value="AKR_SF"/>
    <property type="match status" value="1"/>
</dbReference>
<protein>
    <submittedName>
        <fullName evidence="2">Aldo/keto reductase</fullName>
    </submittedName>
</protein>
<comment type="caution">
    <text evidence="2">The sequence shown here is derived from an EMBL/GenBank/DDBJ whole genome shotgun (WGS) entry which is preliminary data.</text>
</comment>
<dbReference type="InterPro" id="IPR050523">
    <property type="entry name" value="AKR_Detox_Biosynth"/>
</dbReference>
<gene>
    <name evidence="2" type="ORF">CYJ22_00940</name>
</gene>
<organism evidence="2 3">
    <name type="scientific">Schaalia odontolytica</name>
    <dbReference type="NCBI Taxonomy" id="1660"/>
    <lineage>
        <taxon>Bacteria</taxon>
        <taxon>Bacillati</taxon>
        <taxon>Actinomycetota</taxon>
        <taxon>Actinomycetes</taxon>
        <taxon>Actinomycetales</taxon>
        <taxon>Actinomycetaceae</taxon>
        <taxon>Schaalia</taxon>
    </lineage>
</organism>
<evidence type="ECO:0000259" key="1">
    <source>
        <dbReference type="Pfam" id="PF00248"/>
    </source>
</evidence>
<feature type="domain" description="NADP-dependent oxidoreductase" evidence="1">
    <location>
        <begin position="16"/>
        <end position="294"/>
    </location>
</feature>
<sequence>MELKQCGHSGLYVSALGLGTLTWGRDTDGPEAHDMLKTFVDAGGNLVECSPAHGDGIAVDVLSDALSTVGRHRVALAWRGAVRRAGEGAWVSAAGRGDLLRSLDDALARLDTDYVDMWLVEPRPEVPLEETLEAATLAYRTGRARYVGLSRASEWELAEAVTRGVLGASAPISVVEVAFSLANTSAAQTVAELSNRGVGVIAASALAGGALTGKYRHTTPADSRAASPHLRHMVEPYLGGQARTVIEAASRAGAGLERSTGDVALAWVRDFPGVSAALVGPRTCRQLEALLDYSDPLPEPIRQVLTEVAVL</sequence>
<dbReference type="AlphaFoldDB" id="A0A2I1I2X8"/>
<dbReference type="PANTHER" id="PTHR43364:SF18">
    <property type="entry name" value="OXIDOREDUCTASE"/>
    <property type="match status" value="1"/>
</dbReference>
<accession>A0A2I1I2X8</accession>
<name>A0A2I1I2X8_9ACTO</name>
<reference evidence="2 3" key="1">
    <citation type="submission" date="2017-12" db="EMBL/GenBank/DDBJ databases">
        <title>Phylogenetic diversity of female urinary microbiome.</title>
        <authorList>
            <person name="Thomas-White K."/>
            <person name="Wolfe A.J."/>
        </authorList>
    </citation>
    <scope>NUCLEOTIDE SEQUENCE [LARGE SCALE GENOMIC DNA]</scope>
    <source>
        <strain evidence="2 3">UMB0018</strain>
    </source>
</reference>
<dbReference type="SUPFAM" id="SSF51430">
    <property type="entry name" value="NAD(P)-linked oxidoreductase"/>
    <property type="match status" value="1"/>
</dbReference>
<dbReference type="EMBL" id="PKKM01000001">
    <property type="protein sequence ID" value="PKY65488.1"/>
    <property type="molecule type" value="Genomic_DNA"/>
</dbReference>
<dbReference type="GO" id="GO:0005829">
    <property type="term" value="C:cytosol"/>
    <property type="evidence" value="ECO:0007669"/>
    <property type="project" value="TreeGrafter"/>
</dbReference>
<proteinExistence type="predicted"/>
<dbReference type="RefSeq" id="WP_101600390.1">
    <property type="nucleotide sequence ID" value="NZ_PKKM01000001.1"/>
</dbReference>
<dbReference type="InterPro" id="IPR036812">
    <property type="entry name" value="NAD(P)_OxRdtase_dom_sf"/>
</dbReference>
<dbReference type="Gene3D" id="3.20.20.100">
    <property type="entry name" value="NADP-dependent oxidoreductase domain"/>
    <property type="match status" value="1"/>
</dbReference>
<dbReference type="Pfam" id="PF00248">
    <property type="entry name" value="Aldo_ket_red"/>
    <property type="match status" value="1"/>
</dbReference>
<dbReference type="PANTHER" id="PTHR43364">
    <property type="entry name" value="NADH-SPECIFIC METHYLGLYOXAL REDUCTASE-RELATED"/>
    <property type="match status" value="1"/>
</dbReference>
<dbReference type="InterPro" id="IPR023210">
    <property type="entry name" value="NADP_OxRdtase_dom"/>
</dbReference>
<dbReference type="Proteomes" id="UP000234198">
    <property type="component" value="Unassembled WGS sequence"/>
</dbReference>
<evidence type="ECO:0000313" key="3">
    <source>
        <dbReference type="Proteomes" id="UP000234198"/>
    </source>
</evidence>
<evidence type="ECO:0000313" key="2">
    <source>
        <dbReference type="EMBL" id="PKY65488.1"/>
    </source>
</evidence>